<proteinExistence type="predicted"/>
<gene>
    <name evidence="2" type="ORF">AsAng_0008130</name>
</gene>
<feature type="transmembrane region" description="Helical" evidence="1">
    <location>
        <begin position="96"/>
        <end position="116"/>
    </location>
</feature>
<organism evidence="2 3">
    <name type="scientific">Aureispira anguillae</name>
    <dbReference type="NCBI Taxonomy" id="2864201"/>
    <lineage>
        <taxon>Bacteria</taxon>
        <taxon>Pseudomonadati</taxon>
        <taxon>Bacteroidota</taxon>
        <taxon>Saprospiria</taxon>
        <taxon>Saprospirales</taxon>
        <taxon>Saprospiraceae</taxon>
        <taxon>Aureispira</taxon>
    </lineage>
</organism>
<dbReference type="AlphaFoldDB" id="A0A916DRB0"/>
<dbReference type="KEGG" id="aup:AsAng_0008130"/>
<dbReference type="RefSeq" id="WP_264791442.1">
    <property type="nucleotide sequence ID" value="NZ_AP026867.1"/>
</dbReference>
<keyword evidence="1" id="KW-0472">Membrane</keyword>
<evidence type="ECO:0000313" key="3">
    <source>
        <dbReference type="Proteomes" id="UP001060919"/>
    </source>
</evidence>
<accession>A0A916DRB0</accession>
<keyword evidence="1" id="KW-0812">Transmembrane</keyword>
<sequence>MTQQEWDQAWAIYDSCIDGGGVPAHCEGAAQASFPDFSANQNGGSAIGQYFGNPGNWASFAGGITDVVGDIVGIANGRPNYGGNYGYQPTQNNTTIWWIAGGIAILFLILLLVIAFKK</sequence>
<name>A0A916DRB0_9BACT</name>
<keyword evidence="3" id="KW-1185">Reference proteome</keyword>
<reference evidence="2" key="1">
    <citation type="submission" date="2022-09" db="EMBL/GenBank/DDBJ databases">
        <title>Aureispira anguillicida sp. nov., isolated from Leptocephalus of Japanese eel Anguilla japonica.</title>
        <authorList>
            <person name="Yuasa K."/>
            <person name="Mekata T."/>
            <person name="Ikunari K."/>
        </authorList>
    </citation>
    <scope>NUCLEOTIDE SEQUENCE</scope>
    <source>
        <strain evidence="2">EL160426</strain>
    </source>
</reference>
<protein>
    <submittedName>
        <fullName evidence="2">Uncharacterized protein</fullName>
    </submittedName>
</protein>
<dbReference type="EMBL" id="AP026867">
    <property type="protein sequence ID" value="BDS10106.1"/>
    <property type="molecule type" value="Genomic_DNA"/>
</dbReference>
<dbReference type="Proteomes" id="UP001060919">
    <property type="component" value="Chromosome"/>
</dbReference>
<keyword evidence="1" id="KW-1133">Transmembrane helix</keyword>
<evidence type="ECO:0000256" key="1">
    <source>
        <dbReference type="SAM" id="Phobius"/>
    </source>
</evidence>
<evidence type="ECO:0000313" key="2">
    <source>
        <dbReference type="EMBL" id="BDS10106.1"/>
    </source>
</evidence>